<dbReference type="Pfam" id="PF18962">
    <property type="entry name" value="Por_Secre_tail"/>
    <property type="match status" value="1"/>
</dbReference>
<keyword evidence="1 2" id="KW-0732">Signal</keyword>
<accession>A0ABP9GI03</accession>
<comment type="caution">
    <text evidence="6">The sequence shown here is derived from an EMBL/GenBank/DDBJ whole genome shotgun (WGS) entry which is preliminary data.</text>
</comment>
<feature type="domain" description="Beta-porphyranase A C-terminal" evidence="3">
    <location>
        <begin position="653"/>
        <end position="747"/>
    </location>
</feature>
<evidence type="ECO:0000313" key="6">
    <source>
        <dbReference type="EMBL" id="GAA4933784.1"/>
    </source>
</evidence>
<reference evidence="7" key="1">
    <citation type="journal article" date="2019" name="Int. J. Syst. Evol. Microbiol.">
        <title>The Global Catalogue of Microorganisms (GCM) 10K type strain sequencing project: providing services to taxonomists for standard genome sequencing and annotation.</title>
        <authorList>
            <consortium name="The Broad Institute Genomics Platform"/>
            <consortium name="The Broad Institute Genome Sequencing Center for Infectious Disease"/>
            <person name="Wu L."/>
            <person name="Ma J."/>
        </authorList>
    </citation>
    <scope>NUCLEOTIDE SEQUENCE [LARGE SCALE GENOMIC DNA]</scope>
    <source>
        <strain evidence="7">JCM 18285</strain>
    </source>
</reference>
<organism evidence="6 7">
    <name type="scientific">Algibacter agarivorans</name>
    <dbReference type="NCBI Taxonomy" id="1109741"/>
    <lineage>
        <taxon>Bacteria</taxon>
        <taxon>Pseudomonadati</taxon>
        <taxon>Bacteroidota</taxon>
        <taxon>Flavobacteriia</taxon>
        <taxon>Flavobacteriales</taxon>
        <taxon>Flavobacteriaceae</taxon>
        <taxon>Algibacter</taxon>
    </lineage>
</organism>
<feature type="domain" description="Porphyranase beta-sandwich" evidence="4">
    <location>
        <begin position="540"/>
        <end position="644"/>
    </location>
</feature>
<dbReference type="Pfam" id="PF18206">
    <property type="entry name" value="Porphyrn_cat_1"/>
    <property type="match status" value="1"/>
</dbReference>
<evidence type="ECO:0000256" key="2">
    <source>
        <dbReference type="SAM" id="SignalP"/>
    </source>
</evidence>
<feature type="domain" description="Secretion system C-terminal sorting" evidence="5">
    <location>
        <begin position="771"/>
        <end position="834"/>
    </location>
</feature>
<dbReference type="NCBIfam" id="TIGR04183">
    <property type="entry name" value="Por_Secre_tail"/>
    <property type="match status" value="1"/>
</dbReference>
<feature type="signal peptide" evidence="2">
    <location>
        <begin position="1"/>
        <end position="17"/>
    </location>
</feature>
<feature type="chain" id="PRO_5045754219" description="Agarase" evidence="2">
    <location>
        <begin position="18"/>
        <end position="835"/>
    </location>
</feature>
<dbReference type="RefSeq" id="WP_345189736.1">
    <property type="nucleotide sequence ID" value="NZ_BAABJJ010000003.1"/>
</dbReference>
<dbReference type="Gene3D" id="2.60.120.1200">
    <property type="match status" value="1"/>
</dbReference>
<evidence type="ECO:0000256" key="1">
    <source>
        <dbReference type="ARBA" id="ARBA00022729"/>
    </source>
</evidence>
<dbReference type="InterPro" id="IPR040527">
    <property type="entry name" value="Beta-sand_Porphyrn"/>
</dbReference>
<dbReference type="InterPro" id="IPR026444">
    <property type="entry name" value="Secre_tail"/>
</dbReference>
<dbReference type="Proteomes" id="UP001501302">
    <property type="component" value="Unassembled WGS sequence"/>
</dbReference>
<evidence type="ECO:0000259" key="5">
    <source>
        <dbReference type="Pfam" id="PF18962"/>
    </source>
</evidence>
<evidence type="ECO:0000313" key="7">
    <source>
        <dbReference type="Proteomes" id="UP001501302"/>
    </source>
</evidence>
<dbReference type="SUPFAM" id="SSF51445">
    <property type="entry name" value="(Trans)glycosidases"/>
    <property type="match status" value="1"/>
</dbReference>
<dbReference type="InterPro" id="IPR041224">
    <property type="entry name" value="BPA_C"/>
</dbReference>
<dbReference type="InterPro" id="IPR017853">
    <property type="entry name" value="GH"/>
</dbReference>
<evidence type="ECO:0000259" key="3">
    <source>
        <dbReference type="Pfam" id="PF18040"/>
    </source>
</evidence>
<protein>
    <recommendedName>
        <fullName evidence="8">Agarase</fullName>
    </recommendedName>
</protein>
<sequence>MKKITLIFLLASGFSFAQSMVTWTNAPTNLTFSPGQEIGMEITYSTPDLDYICVWVREVDAAEQTIAEYGAFMTCPLSGSPSDTHPNNDVISYNYTIPANVPESNTLVAGHFYKLIIFLVDDGGGSANGSVNIAVSSAVSNSQVTANLNAKHIVGSTETFDRSKFITIHANQTENEWNGTNFTADLKDHFLNGYDVYMGRDTGGITWNSNQVQEDPTRTGYANPAHMASLGLNRRNWYASQTNLHSYEVRNNLIVGAQKYPFWTGTGQEATNQGWSFANGTATGEYMGRYINEFHGNNGQPIPSYIEIINEPAYEHLGGPEDYSNSLQEIADFHNEVALAIKAQVPTALVGGYTTAFPNFEKGNFQRWNNRWKLFMDVAGNNMDFWSIHLYDFPSIGGGQKKLRSGSNVEATFDMMEQYSYMSFGQVKPFVISEYGAQMHDYSQQQWSPYRDWLHLKAQNAQLMSFLDRPNNIASAMNFLIVKAEWGYNNGIPYNHRLMRKENEPTSYTGQWIYTDMVKFYQLWSNVNGTRIDTFSDNLDIQVDGYVDGNKAYIILNNLNFNDEVIDLTLLETEGETISTLTKKHLYLDGGNLPVLLEESLATDTPAVTLNSESTMILEYTFNNSILIDESNTETKYYATTYLQPIVANQAVNFQVNSVSKNTFGEAVLRVGIGRQHGLSLHPIIEVNGTSVPVPNNWRGDNQLQRERFFGVLEIPVPFDLIQANNTISVAFGDSGGHISTLTLQIFNFSSDLRNLTLSVNDFQLASSIKVYPNPTSGIINFKGSINYKEITIYSITGIKVASLKVNDVIDISNLVNGLYFLQTDSGLNFKVLKK</sequence>
<dbReference type="Gene3D" id="3.20.20.80">
    <property type="entry name" value="Glycosidases"/>
    <property type="match status" value="1"/>
</dbReference>
<evidence type="ECO:0000259" key="4">
    <source>
        <dbReference type="Pfam" id="PF18206"/>
    </source>
</evidence>
<proteinExistence type="predicted"/>
<gene>
    <name evidence="6" type="ORF">GCM10023314_02810</name>
</gene>
<keyword evidence="7" id="KW-1185">Reference proteome</keyword>
<name>A0ABP9GI03_9FLAO</name>
<dbReference type="Pfam" id="PF18040">
    <property type="entry name" value="BPA_C"/>
    <property type="match status" value="1"/>
</dbReference>
<evidence type="ECO:0008006" key="8">
    <source>
        <dbReference type="Google" id="ProtNLM"/>
    </source>
</evidence>
<dbReference type="CDD" id="cd21510">
    <property type="entry name" value="agarase_cat"/>
    <property type="match status" value="1"/>
</dbReference>
<dbReference type="EMBL" id="BAABJJ010000003">
    <property type="protein sequence ID" value="GAA4933784.1"/>
    <property type="molecule type" value="Genomic_DNA"/>
</dbReference>